<sequence>MRVFVTDAFTSEKFSGNQAGVVLMEKGEDNPSVEFMKKLAAELKHSETVFVKQEGEGVFHLRYFTPTEEVDLCGHATIAAFSTLREEGRIQAGMYKALTLAGELEIAVEAHGVWMDMASPCLFREFSREESRELYEAFGLGEDDYPELLPKIISTGLPDIMLPVASKEALDGFVMDREKVMALSEKYEVIGMHLFALDPDGKVTAYCRNVAPLVGIDEECATGTSNGALTHYLAIEGLIDREGENTFVQGESMGRSSLIKSRYRDSTIVIGGDAVITMECFLR</sequence>
<accession>A0ABV9QGV9</accession>
<comment type="caution">
    <text evidence="3">The sequence shown here is derived from an EMBL/GenBank/DDBJ whole genome shotgun (WGS) entry which is preliminary data.</text>
</comment>
<dbReference type="Pfam" id="PF02567">
    <property type="entry name" value="PhzC-PhzF"/>
    <property type="match status" value="1"/>
</dbReference>
<keyword evidence="4" id="KW-1185">Reference proteome</keyword>
<proteinExistence type="inferred from homology"/>
<keyword evidence="2" id="KW-0413">Isomerase</keyword>
<dbReference type="PIRSF" id="PIRSF016184">
    <property type="entry name" value="PhzC_PhzF"/>
    <property type="match status" value="1"/>
</dbReference>
<evidence type="ECO:0000256" key="1">
    <source>
        <dbReference type="ARBA" id="ARBA00008270"/>
    </source>
</evidence>
<dbReference type="SUPFAM" id="SSF54506">
    <property type="entry name" value="Diaminopimelate epimerase-like"/>
    <property type="match status" value="1"/>
</dbReference>
<protein>
    <submittedName>
        <fullName evidence="3">PhzF family phenazine biosynthesis protein</fullName>
    </submittedName>
</protein>
<reference evidence="4" key="1">
    <citation type="journal article" date="2019" name="Int. J. Syst. Evol. Microbiol.">
        <title>The Global Catalogue of Microorganisms (GCM) 10K type strain sequencing project: providing services to taxonomists for standard genome sequencing and annotation.</title>
        <authorList>
            <consortium name="The Broad Institute Genomics Platform"/>
            <consortium name="The Broad Institute Genome Sequencing Center for Infectious Disease"/>
            <person name="Wu L."/>
            <person name="Ma J."/>
        </authorList>
    </citation>
    <scope>NUCLEOTIDE SEQUENCE [LARGE SCALE GENOMIC DNA]</scope>
    <source>
        <strain evidence="4">CCUG 46385</strain>
    </source>
</reference>
<dbReference type="Proteomes" id="UP001595916">
    <property type="component" value="Unassembled WGS sequence"/>
</dbReference>
<gene>
    <name evidence="3" type="ORF">ACFO4R_00445</name>
</gene>
<evidence type="ECO:0000256" key="2">
    <source>
        <dbReference type="ARBA" id="ARBA00023235"/>
    </source>
</evidence>
<dbReference type="Gene3D" id="3.10.310.10">
    <property type="entry name" value="Diaminopimelate Epimerase, Chain A, domain 1"/>
    <property type="match status" value="2"/>
</dbReference>
<dbReference type="NCBIfam" id="TIGR00654">
    <property type="entry name" value="PhzF_family"/>
    <property type="match status" value="1"/>
</dbReference>
<evidence type="ECO:0000313" key="3">
    <source>
        <dbReference type="EMBL" id="MFC4803540.1"/>
    </source>
</evidence>
<dbReference type="InterPro" id="IPR003719">
    <property type="entry name" value="Phenazine_PhzF-like"/>
</dbReference>
<dbReference type="PANTHER" id="PTHR13774:SF39">
    <property type="entry name" value="BIOSYNTHESIS PROTEIN, PUTATIVE-RELATED"/>
    <property type="match status" value="1"/>
</dbReference>
<comment type="similarity">
    <text evidence="1">Belongs to the PhzF family.</text>
</comment>
<evidence type="ECO:0000313" key="4">
    <source>
        <dbReference type="Proteomes" id="UP001595916"/>
    </source>
</evidence>
<dbReference type="PANTHER" id="PTHR13774">
    <property type="entry name" value="PHENAZINE BIOSYNTHESIS PROTEIN"/>
    <property type="match status" value="1"/>
</dbReference>
<name>A0ABV9QGV9_9FIRM</name>
<organism evidence="3 4">
    <name type="scientific">Filifactor villosus</name>
    <dbReference type="NCBI Taxonomy" id="29374"/>
    <lineage>
        <taxon>Bacteria</taxon>
        <taxon>Bacillati</taxon>
        <taxon>Bacillota</taxon>
        <taxon>Clostridia</taxon>
        <taxon>Peptostreptococcales</taxon>
        <taxon>Filifactoraceae</taxon>
        <taxon>Filifactor</taxon>
    </lineage>
</organism>
<dbReference type="EMBL" id="JBHSHL010000002">
    <property type="protein sequence ID" value="MFC4803540.1"/>
    <property type="molecule type" value="Genomic_DNA"/>
</dbReference>
<dbReference type="RefSeq" id="WP_379786974.1">
    <property type="nucleotide sequence ID" value="NZ_JBHSHL010000002.1"/>
</dbReference>